<name>A0AAE1DMF5_9GAST</name>
<gene>
    <name evidence="1" type="ORF">RRG08_043679</name>
</gene>
<protein>
    <submittedName>
        <fullName evidence="1">Uncharacterized protein</fullName>
    </submittedName>
</protein>
<comment type="caution">
    <text evidence="1">The sequence shown here is derived from an EMBL/GenBank/DDBJ whole genome shotgun (WGS) entry which is preliminary data.</text>
</comment>
<reference evidence="1" key="1">
    <citation type="journal article" date="2023" name="G3 (Bethesda)">
        <title>A reference genome for the long-term kleptoplast-retaining sea slug Elysia crispata morphotype clarki.</title>
        <authorList>
            <person name="Eastman K.E."/>
            <person name="Pendleton A.L."/>
            <person name="Shaikh M.A."/>
            <person name="Suttiyut T."/>
            <person name="Ogas R."/>
            <person name="Tomko P."/>
            <person name="Gavelis G."/>
            <person name="Widhalm J.R."/>
            <person name="Wisecaver J.H."/>
        </authorList>
    </citation>
    <scope>NUCLEOTIDE SEQUENCE</scope>
    <source>
        <strain evidence="1">ECLA1</strain>
    </source>
</reference>
<dbReference type="Proteomes" id="UP001283361">
    <property type="component" value="Unassembled WGS sequence"/>
</dbReference>
<sequence length="195" mass="20906">MLELQRRIWLTESRIVPGFLGEIKGSDRVTSADKTNIDYRLSKTFPNLSVIVSPQNLLSPPHFLLIRQAADSVVGGILFSRVSALHTTKNAASAMAAITLPACAKQQDSGASVNVIPKKYAKNLHPGSAFLTSFGGSTLSCVGKLEKSSKNAQTGQKFTIGFVLCDQDVQPVLGLRAAEQNGSNFCLSKTITLNK</sequence>
<organism evidence="1 2">
    <name type="scientific">Elysia crispata</name>
    <name type="common">lettuce slug</name>
    <dbReference type="NCBI Taxonomy" id="231223"/>
    <lineage>
        <taxon>Eukaryota</taxon>
        <taxon>Metazoa</taxon>
        <taxon>Spiralia</taxon>
        <taxon>Lophotrochozoa</taxon>
        <taxon>Mollusca</taxon>
        <taxon>Gastropoda</taxon>
        <taxon>Heterobranchia</taxon>
        <taxon>Euthyneura</taxon>
        <taxon>Panpulmonata</taxon>
        <taxon>Sacoglossa</taxon>
        <taxon>Placobranchoidea</taxon>
        <taxon>Plakobranchidae</taxon>
        <taxon>Elysia</taxon>
    </lineage>
</organism>
<proteinExistence type="predicted"/>
<keyword evidence="2" id="KW-1185">Reference proteome</keyword>
<evidence type="ECO:0000313" key="2">
    <source>
        <dbReference type="Proteomes" id="UP001283361"/>
    </source>
</evidence>
<dbReference type="EMBL" id="JAWDGP010003253">
    <property type="protein sequence ID" value="KAK3775994.1"/>
    <property type="molecule type" value="Genomic_DNA"/>
</dbReference>
<dbReference type="AlphaFoldDB" id="A0AAE1DMF5"/>
<accession>A0AAE1DMF5</accession>
<evidence type="ECO:0000313" key="1">
    <source>
        <dbReference type="EMBL" id="KAK3775994.1"/>
    </source>
</evidence>